<reference evidence="2 3" key="2">
    <citation type="submission" date="2015-05" db="EMBL/GenBank/DDBJ databases">
        <authorList>
            <person name="Morales-Cruz A."/>
            <person name="Amrine K.C."/>
            <person name="Cantu D."/>
        </authorList>
    </citation>
    <scope>NUCLEOTIDE SEQUENCE [LARGE SCALE GENOMIC DNA]</scope>
    <source>
        <strain evidence="2">DA912</strain>
    </source>
</reference>
<dbReference type="OrthoDB" id="441517at2759"/>
<gene>
    <name evidence="2" type="ORF">UCDDA912_g02566</name>
</gene>
<evidence type="ECO:0000256" key="1">
    <source>
        <dbReference type="SAM" id="MobiDB-lite"/>
    </source>
</evidence>
<dbReference type="STRING" id="1214573.A0A0G2HRD9"/>
<dbReference type="EMBL" id="LCUC01000087">
    <property type="protein sequence ID" value="KKY37413.1"/>
    <property type="molecule type" value="Genomic_DNA"/>
</dbReference>
<evidence type="ECO:0000313" key="3">
    <source>
        <dbReference type="Proteomes" id="UP000034680"/>
    </source>
</evidence>
<dbReference type="AlphaFoldDB" id="A0A0G2HRD9"/>
<dbReference type="Proteomes" id="UP000034680">
    <property type="component" value="Unassembled WGS sequence"/>
</dbReference>
<evidence type="ECO:0000313" key="2">
    <source>
        <dbReference type="EMBL" id="KKY37413.1"/>
    </source>
</evidence>
<sequence>MAFSNLDFKTDQPPIITYPEFLTKPAKPPPLITASGLLNSLGIVAGLSTFVYGATKYLVSPMVDSLTESRVEFHEIANKNLSQLVEKLEHAVSEIPESYHAAGRKAALASSTYATGEYTDAADDNASSYDDPTELFHRDVGVQTSPPSTPGGLSYPTAGTAGAATKHSSAVATQQQADKLGRLITSISDLSADLASQADGFGEAKSALDDFGHDLHAMTYPPESFGVGSSYLYGAARSEPEDEIKKVKNNIRSVKGVLLSTRSFAAPTR</sequence>
<reference evidence="2 3" key="1">
    <citation type="submission" date="2015-05" db="EMBL/GenBank/DDBJ databases">
        <title>Distinctive expansion of gene families associated with plant cell wall degradation and secondary metabolism in the genomes of grapevine trunk pathogens.</title>
        <authorList>
            <person name="Lawrence D.P."/>
            <person name="Travadon R."/>
            <person name="Rolshausen P.E."/>
            <person name="Baumgartner K."/>
        </authorList>
    </citation>
    <scope>NUCLEOTIDE SEQUENCE [LARGE SCALE GENOMIC DNA]</scope>
    <source>
        <strain evidence="2">DA912</strain>
    </source>
</reference>
<keyword evidence="3" id="KW-1185">Reference proteome</keyword>
<protein>
    <submittedName>
        <fullName evidence="2">Putative peroxin 14 17</fullName>
    </submittedName>
</protein>
<accession>A0A0G2HRD9</accession>
<comment type="caution">
    <text evidence="2">The sequence shown here is derived from an EMBL/GenBank/DDBJ whole genome shotgun (WGS) entry which is preliminary data.</text>
</comment>
<name>A0A0G2HRD9_9PEZI</name>
<proteinExistence type="predicted"/>
<organism evidence="2 3">
    <name type="scientific">Diaporthe ampelina</name>
    <dbReference type="NCBI Taxonomy" id="1214573"/>
    <lineage>
        <taxon>Eukaryota</taxon>
        <taxon>Fungi</taxon>
        <taxon>Dikarya</taxon>
        <taxon>Ascomycota</taxon>
        <taxon>Pezizomycotina</taxon>
        <taxon>Sordariomycetes</taxon>
        <taxon>Sordariomycetidae</taxon>
        <taxon>Diaporthales</taxon>
        <taxon>Diaporthaceae</taxon>
        <taxon>Diaporthe</taxon>
    </lineage>
</organism>
<feature type="region of interest" description="Disordered" evidence="1">
    <location>
        <begin position="140"/>
        <end position="161"/>
    </location>
</feature>